<dbReference type="SUPFAM" id="SSF51445">
    <property type="entry name" value="(Trans)glycosidases"/>
    <property type="match status" value="1"/>
</dbReference>
<dbReference type="InterPro" id="IPR026891">
    <property type="entry name" value="Fn3-like"/>
</dbReference>
<evidence type="ECO:0000256" key="4">
    <source>
        <dbReference type="ARBA" id="ARBA00022729"/>
    </source>
</evidence>
<dbReference type="InterPro" id="IPR036962">
    <property type="entry name" value="Glyco_hydro_3_N_sf"/>
</dbReference>
<dbReference type="InterPro" id="IPR002772">
    <property type="entry name" value="Glyco_hydro_3_C"/>
</dbReference>
<evidence type="ECO:0000259" key="8">
    <source>
        <dbReference type="SMART" id="SM01217"/>
    </source>
</evidence>
<dbReference type="InterPro" id="IPR019800">
    <property type="entry name" value="Glyco_hydro_3_AS"/>
</dbReference>
<dbReference type="SUPFAM" id="SSF52279">
    <property type="entry name" value="Beta-D-glucan exohydrolase, C-terminal domain"/>
    <property type="match status" value="1"/>
</dbReference>
<evidence type="ECO:0000256" key="2">
    <source>
        <dbReference type="ARBA" id="ARBA00005336"/>
    </source>
</evidence>
<sequence>MSQQVTHATSAADGVNRRSVLAGLAGGVASMGLLAPTATADESSGRPPHDERVEALLKKMTLAEKIGQLQLVGDENAARAALADGRLGGVFSVVGAAKLNALQRLAVEGTRLKIPLIFGLDVIHGYTTNFPIPLAQGASFDPAVAAADATVSAKEARSSGIHWTYAPMMDVTHEPRWGRIAEGYGEDPYLATKFAVAKVRGYQGDDYGKPDRVAACAKHFVAYGGAEGGRDYNTVDVSLQRLHNFYLPPFKASVEAGVATVMASFNTISGVPAHGNGYVLHDVLKGRYGFGGFVVSDYTGIQELILHGLAGDGADAAAAALPAGVDMEMVSTNYAEFAQRLLDQRRITREQIDDAVRRILLVKFRLGLFERPYVDESGEVKAPSPAALAASRQAAGRCMVLLKNDGPVLPLAKSVGSVAVVGPLGAATYDLNGTWAGLGAGAGTTPPVTVVDGIKAAAPGATVTYTAGCTVEGTDTSGFAAAQQAARAADVTVVVVGETAAMSGEAAARSSIDLPGVQQQLVAAIKETGKPFVVVLVNGRPLTIPYLHDNAPAVLEAWAPGVQGGHAIADVLFGTVNPGGKLPVSFPRAVGQIPIYYNHENTGRPADPANKYTSKYLDLESGPLYEFGHGLSYTTFRIDSLRLSDTRMPARGGRIQVSVRVANTGGRAGDEVVQLYLRDPVASIVQPVRKLRGFQRVTLAAGASTTVSFTLTPDDVGFYDNGAAFRVEPGKIEVYVGNSAAATLSSSFTVT</sequence>
<evidence type="ECO:0000313" key="9">
    <source>
        <dbReference type="EMBL" id="MBE1496398.1"/>
    </source>
</evidence>
<dbReference type="PANTHER" id="PTHR30620">
    <property type="entry name" value="PERIPLASMIC BETA-GLUCOSIDASE-RELATED"/>
    <property type="match status" value="1"/>
</dbReference>
<dbReference type="SMART" id="SM01217">
    <property type="entry name" value="Fn3_like"/>
    <property type="match status" value="1"/>
</dbReference>
<dbReference type="EMBL" id="JADBEG010000001">
    <property type="protein sequence ID" value="MBE1496398.1"/>
    <property type="molecule type" value="Genomic_DNA"/>
</dbReference>
<keyword evidence="6 7" id="KW-0326">Glycosidase</keyword>
<evidence type="ECO:0000256" key="7">
    <source>
        <dbReference type="RuleBase" id="RU361161"/>
    </source>
</evidence>
<organism evidence="9 10">
    <name type="scientific">Amycolatopsis lexingtonensis</name>
    <dbReference type="NCBI Taxonomy" id="218822"/>
    <lineage>
        <taxon>Bacteria</taxon>
        <taxon>Bacillati</taxon>
        <taxon>Actinomycetota</taxon>
        <taxon>Actinomycetes</taxon>
        <taxon>Pseudonocardiales</taxon>
        <taxon>Pseudonocardiaceae</taxon>
        <taxon>Amycolatopsis</taxon>
    </lineage>
</organism>
<evidence type="ECO:0000256" key="6">
    <source>
        <dbReference type="ARBA" id="ARBA00023295"/>
    </source>
</evidence>
<dbReference type="Pfam" id="PF01915">
    <property type="entry name" value="Glyco_hydro_3_C"/>
    <property type="match status" value="1"/>
</dbReference>
<dbReference type="InterPro" id="IPR001764">
    <property type="entry name" value="Glyco_hydro_3_N"/>
</dbReference>
<evidence type="ECO:0000256" key="5">
    <source>
        <dbReference type="ARBA" id="ARBA00022801"/>
    </source>
</evidence>
<evidence type="ECO:0000256" key="1">
    <source>
        <dbReference type="ARBA" id="ARBA00000448"/>
    </source>
</evidence>
<dbReference type="PROSITE" id="PS51318">
    <property type="entry name" value="TAT"/>
    <property type="match status" value="1"/>
</dbReference>
<comment type="catalytic activity">
    <reaction evidence="1">
        <text>Hydrolysis of terminal, non-reducing beta-D-glucosyl residues with release of beta-D-glucose.</text>
        <dbReference type="EC" id="3.2.1.21"/>
    </reaction>
</comment>
<keyword evidence="5 7" id="KW-0378">Hydrolase</keyword>
<keyword evidence="10" id="KW-1185">Reference proteome</keyword>
<proteinExistence type="inferred from homology"/>
<gene>
    <name evidence="9" type="ORF">H4696_003498</name>
</gene>
<dbReference type="InterPro" id="IPR036881">
    <property type="entry name" value="Glyco_hydro_3_C_sf"/>
</dbReference>
<dbReference type="EC" id="3.2.1.21" evidence="3"/>
<name>A0ABR9HZQ3_9PSEU</name>
<protein>
    <recommendedName>
        <fullName evidence="3">beta-glucosidase</fullName>
        <ecNumber evidence="3">3.2.1.21</ecNumber>
    </recommendedName>
</protein>
<dbReference type="RefSeq" id="WP_192782364.1">
    <property type="nucleotide sequence ID" value="NZ_JADBEG010000001.1"/>
</dbReference>
<dbReference type="Pfam" id="PF00933">
    <property type="entry name" value="Glyco_hydro_3"/>
    <property type="match status" value="1"/>
</dbReference>
<comment type="similarity">
    <text evidence="2 7">Belongs to the glycosyl hydrolase 3 family.</text>
</comment>
<dbReference type="InterPro" id="IPR006311">
    <property type="entry name" value="TAT_signal"/>
</dbReference>
<comment type="caution">
    <text evidence="9">The sequence shown here is derived from an EMBL/GenBank/DDBJ whole genome shotgun (WGS) entry which is preliminary data.</text>
</comment>
<dbReference type="Gene3D" id="3.20.20.300">
    <property type="entry name" value="Glycoside hydrolase, family 3, N-terminal domain"/>
    <property type="match status" value="1"/>
</dbReference>
<dbReference type="Pfam" id="PF14310">
    <property type="entry name" value="Fn3-like"/>
    <property type="match status" value="1"/>
</dbReference>
<dbReference type="Gene3D" id="2.60.40.10">
    <property type="entry name" value="Immunoglobulins"/>
    <property type="match status" value="1"/>
</dbReference>
<dbReference type="NCBIfam" id="NF011678">
    <property type="entry name" value="PRK15098.1"/>
    <property type="match status" value="1"/>
</dbReference>
<dbReference type="InterPro" id="IPR051915">
    <property type="entry name" value="Cellulose_Degrad_GH3"/>
</dbReference>
<reference evidence="9 10" key="1">
    <citation type="submission" date="2020-10" db="EMBL/GenBank/DDBJ databases">
        <title>Sequencing the genomes of 1000 actinobacteria strains.</title>
        <authorList>
            <person name="Klenk H.-P."/>
        </authorList>
    </citation>
    <scope>NUCLEOTIDE SEQUENCE [LARGE SCALE GENOMIC DNA]</scope>
    <source>
        <strain evidence="9 10">DSM 44653</strain>
    </source>
</reference>
<dbReference type="Gene3D" id="3.40.50.1700">
    <property type="entry name" value="Glycoside hydrolase family 3 C-terminal domain"/>
    <property type="match status" value="1"/>
</dbReference>
<dbReference type="PROSITE" id="PS00775">
    <property type="entry name" value="GLYCOSYL_HYDROL_F3"/>
    <property type="match status" value="1"/>
</dbReference>
<dbReference type="GO" id="GO:0008422">
    <property type="term" value="F:beta-glucosidase activity"/>
    <property type="evidence" value="ECO:0007669"/>
    <property type="project" value="UniProtKB-EC"/>
</dbReference>
<keyword evidence="4" id="KW-0732">Signal</keyword>
<dbReference type="Proteomes" id="UP000631670">
    <property type="component" value="Unassembled WGS sequence"/>
</dbReference>
<dbReference type="InterPro" id="IPR013783">
    <property type="entry name" value="Ig-like_fold"/>
</dbReference>
<accession>A0ABR9HZQ3</accession>
<evidence type="ECO:0000256" key="3">
    <source>
        <dbReference type="ARBA" id="ARBA00012744"/>
    </source>
</evidence>
<feature type="domain" description="Fibronectin type III-like" evidence="8">
    <location>
        <begin position="671"/>
        <end position="740"/>
    </location>
</feature>
<dbReference type="PRINTS" id="PR00133">
    <property type="entry name" value="GLHYDRLASE3"/>
</dbReference>
<evidence type="ECO:0000313" key="10">
    <source>
        <dbReference type="Proteomes" id="UP000631670"/>
    </source>
</evidence>
<dbReference type="InterPro" id="IPR017853">
    <property type="entry name" value="GH"/>
</dbReference>
<dbReference type="PANTHER" id="PTHR30620:SF16">
    <property type="entry name" value="LYSOSOMAL BETA GLUCOSIDASE"/>
    <property type="match status" value="1"/>
</dbReference>